<dbReference type="OrthoDB" id="9795156at2"/>
<dbReference type="PANTHER" id="PTHR30037:SF3">
    <property type="entry name" value="BLR0857 PROTEIN"/>
    <property type="match status" value="1"/>
</dbReference>
<protein>
    <submittedName>
        <fullName evidence="1">3-methyladenine DNA glycosylase</fullName>
    </submittedName>
</protein>
<dbReference type="Gene3D" id="1.10.340.30">
    <property type="entry name" value="Hypothetical protein, domain 2"/>
    <property type="match status" value="1"/>
</dbReference>
<dbReference type="GO" id="GO:0008725">
    <property type="term" value="F:DNA-3-methyladenine glycosylase activity"/>
    <property type="evidence" value="ECO:0007669"/>
    <property type="project" value="InterPro"/>
</dbReference>
<proteinExistence type="predicted"/>
<dbReference type="EMBL" id="PIPL01000003">
    <property type="protein sequence ID" value="RUO24035.1"/>
    <property type="molecule type" value="Genomic_DNA"/>
</dbReference>
<reference evidence="1 2" key="1">
    <citation type="journal article" date="2011" name="Front. Microbiol.">
        <title>Genomic signatures of strain selection and enhancement in Bacillus atrophaeus var. globigii, a historical biowarfare simulant.</title>
        <authorList>
            <person name="Gibbons H.S."/>
            <person name="Broomall S.M."/>
            <person name="McNew L.A."/>
            <person name="Daligault H."/>
            <person name="Chapman C."/>
            <person name="Bruce D."/>
            <person name="Karavis M."/>
            <person name="Krepps M."/>
            <person name="McGregor P.A."/>
            <person name="Hong C."/>
            <person name="Park K.H."/>
            <person name="Akmal A."/>
            <person name="Feldman A."/>
            <person name="Lin J.S."/>
            <person name="Chang W.E."/>
            <person name="Higgs B.W."/>
            <person name="Demirev P."/>
            <person name="Lindquist J."/>
            <person name="Liem A."/>
            <person name="Fochler E."/>
            <person name="Read T.D."/>
            <person name="Tapia R."/>
            <person name="Johnson S."/>
            <person name="Bishop-Lilly K.A."/>
            <person name="Detter C."/>
            <person name="Han C."/>
            <person name="Sozhamannan S."/>
            <person name="Rosenzweig C.N."/>
            <person name="Skowronski E.W."/>
        </authorList>
    </citation>
    <scope>NUCLEOTIDE SEQUENCE [LARGE SCALE GENOMIC DNA]</scope>
    <source>
        <strain evidence="1 2">MLST1</strain>
    </source>
</reference>
<dbReference type="Proteomes" id="UP000288293">
    <property type="component" value="Unassembled WGS sequence"/>
</dbReference>
<keyword evidence="2" id="KW-1185">Reference proteome</keyword>
<evidence type="ECO:0000313" key="1">
    <source>
        <dbReference type="EMBL" id="RUO24035.1"/>
    </source>
</evidence>
<dbReference type="InterPro" id="IPR005019">
    <property type="entry name" value="Adenine_glyco"/>
</dbReference>
<comment type="caution">
    <text evidence="1">The sequence shown here is derived from an EMBL/GenBank/DDBJ whole genome shotgun (WGS) entry which is preliminary data.</text>
</comment>
<name>A0A432W3U3_9GAMM</name>
<dbReference type="GO" id="GO:0006284">
    <property type="term" value="P:base-excision repair"/>
    <property type="evidence" value="ECO:0007669"/>
    <property type="project" value="InterPro"/>
</dbReference>
<organism evidence="1 2">
    <name type="scientific">Aliidiomarina minuta</name>
    <dbReference type="NCBI Taxonomy" id="880057"/>
    <lineage>
        <taxon>Bacteria</taxon>
        <taxon>Pseudomonadati</taxon>
        <taxon>Pseudomonadota</taxon>
        <taxon>Gammaproteobacteria</taxon>
        <taxon>Alteromonadales</taxon>
        <taxon>Idiomarinaceae</taxon>
        <taxon>Aliidiomarina</taxon>
    </lineage>
</organism>
<dbReference type="InterPro" id="IPR011257">
    <property type="entry name" value="DNA_glycosylase"/>
</dbReference>
<gene>
    <name evidence="1" type="ORF">CWE09_12885</name>
</gene>
<dbReference type="RefSeq" id="WP_126804456.1">
    <property type="nucleotide sequence ID" value="NZ_PIPL01000003.1"/>
</dbReference>
<dbReference type="AlphaFoldDB" id="A0A432W3U3"/>
<sequence>MKFADFYQRAVERKGSEAAVNENLPAVASQPELCARPDDRYLSSITRCVFRAGFVWRIVDHKWPGFEEAFSGFVPRYWQQVPPERIEALSNDPRIIRNMQKINTVPMNARMIVEASEEYGSFGAFLAQWPSSDQAGLLLFLKKNGARLGGASAQYFLRMAGWDGFILSADVTTALQNYNLLDATPGTQKSFKQAQQVFNNWHEETQLPYSHLSRILSMTLDAR</sequence>
<dbReference type="Pfam" id="PF03352">
    <property type="entry name" value="Adenine_glyco"/>
    <property type="match status" value="1"/>
</dbReference>
<dbReference type="PANTHER" id="PTHR30037">
    <property type="entry name" value="DNA-3-METHYLADENINE GLYCOSYLASE 1"/>
    <property type="match status" value="1"/>
</dbReference>
<dbReference type="InterPro" id="IPR052891">
    <property type="entry name" value="DNA-3mA_glycosylase"/>
</dbReference>
<accession>A0A432W3U3</accession>
<evidence type="ECO:0000313" key="2">
    <source>
        <dbReference type="Proteomes" id="UP000288293"/>
    </source>
</evidence>
<dbReference type="SUPFAM" id="SSF48150">
    <property type="entry name" value="DNA-glycosylase"/>
    <property type="match status" value="1"/>
</dbReference>